<dbReference type="Proteomes" id="UP000572072">
    <property type="component" value="Unassembled WGS sequence"/>
</dbReference>
<accession>A0A7Y4E130</accession>
<reference evidence="1 2" key="1">
    <citation type="submission" date="2019-08" db="EMBL/GenBank/DDBJ databases">
        <title>Draft genome sequencing and comparative genomics of hatchery-associated Vibrios.</title>
        <authorList>
            <person name="Kehlet-Delgado H."/>
            <person name="Mueller R.S."/>
        </authorList>
    </citation>
    <scope>NUCLEOTIDE SEQUENCE [LARGE SCALE GENOMIC DNA]</scope>
    <source>
        <strain evidence="1 2">00-78-3</strain>
    </source>
</reference>
<sequence>MTSRCRVQRVVIDSNLRTTTQCNSARSPSCLTQRFFKKERGSVTRSRRKICLGSYTPILDLDSLDLQSLLAYKPNHSH</sequence>
<dbReference type="AlphaFoldDB" id="A0A7Y4E130"/>
<gene>
    <name evidence="1" type="ORF">F0262_06395</name>
</gene>
<protein>
    <submittedName>
        <fullName evidence="1">Uncharacterized protein</fullName>
    </submittedName>
</protein>
<comment type="caution">
    <text evidence="1">The sequence shown here is derived from an EMBL/GenBank/DDBJ whole genome shotgun (WGS) entry which is preliminary data.</text>
</comment>
<proteinExistence type="predicted"/>
<evidence type="ECO:0000313" key="2">
    <source>
        <dbReference type="Proteomes" id="UP000572072"/>
    </source>
</evidence>
<organism evidence="1 2">
    <name type="scientific">Vibrio rotiferianus</name>
    <dbReference type="NCBI Taxonomy" id="190895"/>
    <lineage>
        <taxon>Bacteria</taxon>
        <taxon>Pseudomonadati</taxon>
        <taxon>Pseudomonadota</taxon>
        <taxon>Gammaproteobacteria</taxon>
        <taxon>Vibrionales</taxon>
        <taxon>Vibrionaceae</taxon>
        <taxon>Vibrio</taxon>
    </lineage>
</organism>
<dbReference type="EMBL" id="VTYN01000005">
    <property type="protein sequence ID" value="NOH47680.1"/>
    <property type="molecule type" value="Genomic_DNA"/>
</dbReference>
<name>A0A7Y4E130_9VIBR</name>
<evidence type="ECO:0000313" key="1">
    <source>
        <dbReference type="EMBL" id="NOH47680.1"/>
    </source>
</evidence>